<dbReference type="Proteomes" id="UP000012073">
    <property type="component" value="Unassembled WGS sequence"/>
</dbReference>
<keyword evidence="1" id="KW-0732">Signal</keyword>
<dbReference type="GeneID" id="17321762"/>
<evidence type="ECO:0000256" key="1">
    <source>
        <dbReference type="SAM" id="SignalP"/>
    </source>
</evidence>
<feature type="chain" id="PRO_5004454592" evidence="1">
    <location>
        <begin position="22"/>
        <end position="84"/>
    </location>
</feature>
<proteinExistence type="predicted"/>
<reference evidence="3" key="1">
    <citation type="journal article" date="2013" name="Proc. Natl. Acad. Sci. U.S.A.">
        <title>Genome structure and metabolic features in the red seaweed Chondrus crispus shed light on evolution of the Archaeplastida.</title>
        <authorList>
            <person name="Collen J."/>
            <person name="Porcel B."/>
            <person name="Carre W."/>
            <person name="Ball S.G."/>
            <person name="Chaparro C."/>
            <person name="Tonon T."/>
            <person name="Barbeyron T."/>
            <person name="Michel G."/>
            <person name="Noel B."/>
            <person name="Valentin K."/>
            <person name="Elias M."/>
            <person name="Artiguenave F."/>
            <person name="Arun A."/>
            <person name="Aury J.M."/>
            <person name="Barbosa-Neto J.F."/>
            <person name="Bothwell J.H."/>
            <person name="Bouget F.Y."/>
            <person name="Brillet L."/>
            <person name="Cabello-Hurtado F."/>
            <person name="Capella-Gutierrez S."/>
            <person name="Charrier B."/>
            <person name="Cladiere L."/>
            <person name="Cock J.M."/>
            <person name="Coelho S.M."/>
            <person name="Colleoni C."/>
            <person name="Czjzek M."/>
            <person name="Da Silva C."/>
            <person name="Delage L."/>
            <person name="Denoeud F."/>
            <person name="Deschamps P."/>
            <person name="Dittami S.M."/>
            <person name="Gabaldon T."/>
            <person name="Gachon C.M."/>
            <person name="Groisillier A."/>
            <person name="Herve C."/>
            <person name="Jabbari K."/>
            <person name="Katinka M."/>
            <person name="Kloareg B."/>
            <person name="Kowalczyk N."/>
            <person name="Labadie K."/>
            <person name="Leblanc C."/>
            <person name="Lopez P.J."/>
            <person name="McLachlan D.H."/>
            <person name="Meslet-Cladiere L."/>
            <person name="Moustafa A."/>
            <person name="Nehr Z."/>
            <person name="Nyvall Collen P."/>
            <person name="Panaud O."/>
            <person name="Partensky F."/>
            <person name="Poulain J."/>
            <person name="Rensing S.A."/>
            <person name="Rousvoal S."/>
            <person name="Samson G."/>
            <person name="Symeonidi A."/>
            <person name="Weissenbach J."/>
            <person name="Zambounis A."/>
            <person name="Wincker P."/>
            <person name="Boyen C."/>
        </authorList>
    </citation>
    <scope>NUCLEOTIDE SEQUENCE [LARGE SCALE GENOMIC DNA]</scope>
    <source>
        <strain evidence="3">cv. Stackhouse</strain>
    </source>
</reference>
<dbReference type="KEGG" id="ccp:CHC_T00002932001"/>
<sequence length="84" mass="8911">MALPSRLGAFMVGAALGSAQCFYWLHTDVTNVAEAMTRKIASVRLEIEEKDRVAGMKVSAIESATKNYRAVEAVPDGVHAGSSA</sequence>
<feature type="signal peptide" evidence="1">
    <location>
        <begin position="1"/>
        <end position="21"/>
    </location>
</feature>
<dbReference type="EMBL" id="HG001679">
    <property type="protein sequence ID" value="CDF34231.1"/>
    <property type="molecule type" value="Genomic_DNA"/>
</dbReference>
<protein>
    <submittedName>
        <fullName evidence="2">Uncharacterized protein</fullName>
    </submittedName>
</protein>
<dbReference type="Gramene" id="CDF34231">
    <property type="protein sequence ID" value="CDF34231"/>
    <property type="gene ID" value="CHC_T00002932001"/>
</dbReference>
<gene>
    <name evidence="2" type="ORF">CHC_T00002932001</name>
</gene>
<dbReference type="RefSeq" id="XP_005714050.1">
    <property type="nucleotide sequence ID" value="XM_005713993.1"/>
</dbReference>
<evidence type="ECO:0000313" key="3">
    <source>
        <dbReference type="Proteomes" id="UP000012073"/>
    </source>
</evidence>
<dbReference type="OrthoDB" id="10454087at2759"/>
<evidence type="ECO:0000313" key="2">
    <source>
        <dbReference type="EMBL" id="CDF34231.1"/>
    </source>
</evidence>
<name>R7Q9Z5_CHOCR</name>
<accession>R7Q9Z5</accession>
<keyword evidence="3" id="KW-1185">Reference proteome</keyword>
<organism evidence="2 3">
    <name type="scientific">Chondrus crispus</name>
    <name type="common">Carrageen Irish moss</name>
    <name type="synonym">Polymorpha crispa</name>
    <dbReference type="NCBI Taxonomy" id="2769"/>
    <lineage>
        <taxon>Eukaryota</taxon>
        <taxon>Rhodophyta</taxon>
        <taxon>Florideophyceae</taxon>
        <taxon>Rhodymeniophycidae</taxon>
        <taxon>Gigartinales</taxon>
        <taxon>Gigartinaceae</taxon>
        <taxon>Chondrus</taxon>
    </lineage>
</organism>
<dbReference type="AlphaFoldDB" id="R7Q9Z5"/>